<feature type="active site" description="Thioimidate intermediate" evidence="5">
    <location>
        <position position="347"/>
    </location>
</feature>
<dbReference type="AlphaFoldDB" id="A0A2U8E0B8"/>
<dbReference type="CDD" id="cd04601">
    <property type="entry name" value="CBS_pair_IMPDH"/>
    <property type="match status" value="1"/>
</dbReference>
<dbReference type="KEGG" id="elut:CKA38_02460"/>
<dbReference type="InterPro" id="IPR046342">
    <property type="entry name" value="CBS_dom_sf"/>
</dbReference>
<evidence type="ECO:0000256" key="4">
    <source>
        <dbReference type="ARBA" id="ARBA00023122"/>
    </source>
</evidence>
<dbReference type="InterPro" id="IPR013785">
    <property type="entry name" value="Aldolase_TIM"/>
</dbReference>
<proteinExistence type="inferred from homology"/>
<dbReference type="SUPFAM" id="SSF54631">
    <property type="entry name" value="CBS-domain pair"/>
    <property type="match status" value="1"/>
</dbReference>
<evidence type="ECO:0000313" key="12">
    <source>
        <dbReference type="Proteomes" id="UP000244896"/>
    </source>
</evidence>
<evidence type="ECO:0000256" key="5">
    <source>
        <dbReference type="PIRSR" id="PIRSR000130-1"/>
    </source>
</evidence>
<evidence type="ECO:0000256" key="9">
    <source>
        <dbReference type="SAM" id="MobiDB-lite"/>
    </source>
</evidence>
<dbReference type="SUPFAM" id="SSF51412">
    <property type="entry name" value="Inosine monophosphate dehydrogenase (IMPDH)"/>
    <property type="match status" value="1"/>
</dbReference>
<evidence type="ECO:0000313" key="11">
    <source>
        <dbReference type="EMBL" id="AWI08276.1"/>
    </source>
</evidence>
<dbReference type="InterPro" id="IPR001093">
    <property type="entry name" value="IMP_DH_GMPRt"/>
</dbReference>
<evidence type="ECO:0000256" key="3">
    <source>
        <dbReference type="ARBA" id="ARBA00023002"/>
    </source>
</evidence>
<dbReference type="CDD" id="cd00381">
    <property type="entry name" value="IMPDH"/>
    <property type="match status" value="1"/>
</dbReference>
<organism evidence="11 12">
    <name type="scientific">Ereboglobus luteus</name>
    <dbReference type="NCBI Taxonomy" id="1796921"/>
    <lineage>
        <taxon>Bacteria</taxon>
        <taxon>Pseudomonadati</taxon>
        <taxon>Verrucomicrobiota</taxon>
        <taxon>Opitutia</taxon>
        <taxon>Opitutales</taxon>
        <taxon>Opitutaceae</taxon>
        <taxon>Ereboglobus</taxon>
    </lineage>
</organism>
<evidence type="ECO:0000256" key="1">
    <source>
        <dbReference type="ARBA" id="ARBA00005502"/>
    </source>
</evidence>
<accession>A0A2U8E0B8</accession>
<dbReference type="PANTHER" id="PTHR11911">
    <property type="entry name" value="INOSINE-5-MONOPHOSPHATE DEHYDROGENASE RELATED"/>
    <property type="match status" value="1"/>
</dbReference>
<comment type="similarity">
    <text evidence="1">Belongs to the IMPDH/GMPR family.</text>
</comment>
<dbReference type="PROSITE" id="PS51371">
    <property type="entry name" value="CBS"/>
    <property type="match status" value="2"/>
</dbReference>
<dbReference type="PANTHER" id="PTHR11911:SF111">
    <property type="entry name" value="INOSINE-5'-MONOPHOSPHATE DEHYDROGENASE"/>
    <property type="match status" value="1"/>
</dbReference>
<dbReference type="GO" id="GO:0006183">
    <property type="term" value="P:GTP biosynthetic process"/>
    <property type="evidence" value="ECO:0007669"/>
    <property type="project" value="TreeGrafter"/>
</dbReference>
<dbReference type="FunFam" id="3.20.20.70:FF:000424">
    <property type="entry name" value="Inosine-5'-monophosphate dehydrogenase 2"/>
    <property type="match status" value="1"/>
</dbReference>
<evidence type="ECO:0000256" key="7">
    <source>
        <dbReference type="PIRSR" id="PIRSR000130-4"/>
    </source>
</evidence>
<keyword evidence="4 8" id="KW-0129">CBS domain</keyword>
<dbReference type="SMART" id="SM01240">
    <property type="entry name" value="IMPDH"/>
    <property type="match status" value="1"/>
</dbReference>
<gene>
    <name evidence="11" type="ORF">CKA38_02460</name>
</gene>
<keyword evidence="2" id="KW-0479">Metal-binding</keyword>
<dbReference type="Proteomes" id="UP000244896">
    <property type="component" value="Chromosome"/>
</dbReference>
<dbReference type="Gene3D" id="3.20.20.70">
    <property type="entry name" value="Aldolase class I"/>
    <property type="match status" value="1"/>
</dbReference>
<feature type="binding site" evidence="6">
    <location>
        <begin position="340"/>
        <end position="342"/>
    </location>
    <ligand>
        <name>NAD(+)</name>
        <dbReference type="ChEBI" id="CHEBI:57540"/>
    </ligand>
</feature>
<dbReference type="Pfam" id="PF00478">
    <property type="entry name" value="IMPDH"/>
    <property type="match status" value="1"/>
</dbReference>
<dbReference type="GO" id="GO:0046872">
    <property type="term" value="F:metal ion binding"/>
    <property type="evidence" value="ECO:0007669"/>
    <property type="project" value="UniProtKB-KW"/>
</dbReference>
<feature type="region of interest" description="Disordered" evidence="9">
    <location>
        <begin position="506"/>
        <end position="525"/>
    </location>
</feature>
<evidence type="ECO:0000259" key="10">
    <source>
        <dbReference type="PROSITE" id="PS51371"/>
    </source>
</evidence>
<feature type="binding site" description="in other chain" evidence="7">
    <location>
        <position position="347"/>
    </location>
    <ligand>
        <name>K(+)</name>
        <dbReference type="ChEBI" id="CHEBI:29103"/>
        <note>ligand shared between two tetrameric partners</note>
    </ligand>
</feature>
<evidence type="ECO:0000256" key="2">
    <source>
        <dbReference type="ARBA" id="ARBA00022723"/>
    </source>
</evidence>
<protein>
    <submittedName>
        <fullName evidence="11">Malate dehydrogenase</fullName>
    </submittedName>
</protein>
<dbReference type="InterPro" id="IPR005990">
    <property type="entry name" value="IMP_DH"/>
</dbReference>
<evidence type="ECO:0000256" key="8">
    <source>
        <dbReference type="PROSITE-ProRule" id="PRU00703"/>
    </source>
</evidence>
<dbReference type="OrthoDB" id="9805398at2"/>
<dbReference type="GO" id="GO:0003938">
    <property type="term" value="F:IMP dehydrogenase activity"/>
    <property type="evidence" value="ECO:0007669"/>
    <property type="project" value="InterPro"/>
</dbReference>
<evidence type="ECO:0000256" key="6">
    <source>
        <dbReference type="PIRSR" id="PIRSR000130-3"/>
    </source>
</evidence>
<feature type="domain" description="CBS" evidence="10">
    <location>
        <begin position="116"/>
        <end position="176"/>
    </location>
</feature>
<dbReference type="PIRSF" id="PIRSF000130">
    <property type="entry name" value="IMPDH"/>
    <property type="match status" value="1"/>
</dbReference>
<keyword evidence="3" id="KW-0560">Oxidoreductase</keyword>
<dbReference type="EMBL" id="CP023004">
    <property type="protein sequence ID" value="AWI08276.1"/>
    <property type="molecule type" value="Genomic_DNA"/>
</dbReference>
<sequence>MNQAANISTNTIDADFYLAADDFFKSNRPVALTFDDVSLATRYSQILPRDTDLATSLSDTLRLQIPIISSDMDTVTESRMAIAMALNGGMGLIHYNMTPKDQVREVARVKRHIHGFLQDPITIRPDMLIGDLLARIEQKTFSFSTFPVTDENGVLLGLVSGNVVKERYKTKKIADVMTPRADLITEHLNAVTKDPIKAADTFFNQHIGINKMLVVDDAGKLRGMVTSRDVESITNEAKSQRKPARDANFRLVVGAAIGPVRNPDGSLDREKIVSHVSALVAENVDVVAISTAHGHTAGVGDMVKLVRDAFPELTIIAGNVTSASGVEYLADCGANAIKVGQGPGSICTTRIVAGIGIPQLTALYTASKGAAAKGVRIIADGGITKSGDIVKALTLADSVILGGLLAGCREAPGEIMEINGKFYKQYRGMGTLAAMKAGSAARYGHDKNDTARKLTAEGIEALKEVSGSTDDVLGNLIGGIQSGMGYLGAKSLPELRANARYMRVSPAGQKEASPHDVIEVSTRKQ</sequence>
<dbReference type="RefSeq" id="WP_108824081.1">
    <property type="nucleotide sequence ID" value="NZ_CP023004.1"/>
</dbReference>
<name>A0A2U8E0B8_9BACT</name>
<feature type="binding site" description="in other chain" evidence="7">
    <location>
        <position position="342"/>
    </location>
    <ligand>
        <name>K(+)</name>
        <dbReference type="ChEBI" id="CHEBI:29103"/>
        <note>ligand shared between two tetrameric partners</note>
    </ligand>
</feature>
<feature type="active site" description="Proton acceptor" evidence="5">
    <location>
        <position position="442"/>
    </location>
</feature>
<reference evidence="11 12" key="1">
    <citation type="journal article" date="2018" name="Syst. Appl. Microbiol.">
        <title>Ereboglobus luteus gen. nov. sp. nov. from cockroach guts, and new insights into the oxygen relationship of the genera Opitutus and Didymococcus (Verrucomicrobia: Opitutaceae).</title>
        <authorList>
            <person name="Tegtmeier D."/>
            <person name="Belitz A."/>
            <person name="Radek R."/>
            <person name="Heimerl T."/>
            <person name="Brune A."/>
        </authorList>
    </citation>
    <scope>NUCLEOTIDE SEQUENCE [LARGE SCALE GENOMIC DNA]</scope>
    <source>
        <strain evidence="11 12">Ho45</strain>
    </source>
</reference>
<feature type="binding site" description="in other chain" evidence="7">
    <location>
        <position position="344"/>
    </location>
    <ligand>
        <name>K(+)</name>
        <dbReference type="ChEBI" id="CHEBI:29103"/>
        <note>ligand shared between two tetrameric partners</note>
    </ligand>
</feature>
<feature type="domain" description="CBS" evidence="10">
    <location>
        <begin position="177"/>
        <end position="240"/>
    </location>
</feature>
<dbReference type="InterPro" id="IPR000644">
    <property type="entry name" value="CBS_dom"/>
</dbReference>
<dbReference type="Pfam" id="PF00571">
    <property type="entry name" value="CBS"/>
    <property type="match status" value="2"/>
</dbReference>
<feature type="compositionally biased region" description="Basic and acidic residues" evidence="9">
    <location>
        <begin position="512"/>
        <end position="525"/>
    </location>
</feature>
<keyword evidence="12" id="KW-1185">Reference proteome</keyword>
<keyword evidence="7" id="KW-0630">Potassium</keyword>
<keyword evidence="6" id="KW-0520">NAD</keyword>